<keyword evidence="3" id="KW-1185">Reference proteome</keyword>
<accession>A0A8J2BTM3</accession>
<dbReference type="AlphaFoldDB" id="A0A8J2BTM3"/>
<gene>
    <name evidence="2" type="ORF">MPNT_30159</name>
</gene>
<dbReference type="Proteomes" id="UP000663859">
    <property type="component" value="Unassembled WGS sequence"/>
</dbReference>
<evidence type="ECO:0000313" key="3">
    <source>
        <dbReference type="Proteomes" id="UP000663859"/>
    </source>
</evidence>
<sequence>MLLLLPVKSFPGKKMDTLVTRAGKRIGTPSQVASSLSLGSKDKTAGNHSCQATVSPDGSLLALGLRLPDGWGARGNSLFLKASASSMVRSRSSIRWLSAGG</sequence>
<dbReference type="EMBL" id="CAJNOB010000023">
    <property type="protein sequence ID" value="CAF0699205.1"/>
    <property type="molecule type" value="Genomic_DNA"/>
</dbReference>
<reference evidence="2" key="1">
    <citation type="submission" date="2021-02" db="EMBL/GenBank/DDBJ databases">
        <authorList>
            <person name="Cremers G."/>
            <person name="Picone N."/>
        </authorList>
    </citation>
    <scope>NUCLEOTIDE SEQUENCE</scope>
    <source>
        <strain evidence="2">PQ17</strain>
    </source>
</reference>
<protein>
    <submittedName>
        <fullName evidence="2">Uncharacterized protein</fullName>
    </submittedName>
</protein>
<feature type="region of interest" description="Disordered" evidence="1">
    <location>
        <begin position="29"/>
        <end position="51"/>
    </location>
</feature>
<comment type="caution">
    <text evidence="2">The sequence shown here is derived from an EMBL/GenBank/DDBJ whole genome shotgun (WGS) entry which is preliminary data.</text>
</comment>
<organism evidence="2 3">
    <name type="scientific">Candidatus Methylacidithermus pantelleriae</name>
    <dbReference type="NCBI Taxonomy" id="2744239"/>
    <lineage>
        <taxon>Bacteria</taxon>
        <taxon>Pseudomonadati</taxon>
        <taxon>Verrucomicrobiota</taxon>
        <taxon>Methylacidiphilae</taxon>
        <taxon>Methylacidiphilales</taxon>
        <taxon>Methylacidiphilaceae</taxon>
        <taxon>Candidatus Methylacidithermus</taxon>
    </lineage>
</organism>
<name>A0A8J2BTM3_9BACT</name>
<evidence type="ECO:0000313" key="2">
    <source>
        <dbReference type="EMBL" id="CAF0699205.1"/>
    </source>
</evidence>
<feature type="compositionally biased region" description="Polar residues" evidence="1">
    <location>
        <begin position="29"/>
        <end position="38"/>
    </location>
</feature>
<evidence type="ECO:0000256" key="1">
    <source>
        <dbReference type="SAM" id="MobiDB-lite"/>
    </source>
</evidence>
<proteinExistence type="predicted"/>